<dbReference type="EMBL" id="UZAK01049399">
    <property type="protein sequence ID" value="VDP78953.1"/>
    <property type="molecule type" value="Genomic_DNA"/>
</dbReference>
<dbReference type="Proteomes" id="UP000279833">
    <property type="component" value="Unassembled WGS sequence"/>
</dbReference>
<keyword evidence="2" id="KW-1185">Reference proteome</keyword>
<sequence>MLSTQFQIEASTSTAVAMPLIQQTAVTNYEFNVDLDAALSNKEKEIVSINSEEFTEPDNDEHAYDNRL</sequence>
<evidence type="ECO:0000313" key="1">
    <source>
        <dbReference type="EMBL" id="VDP78953.1"/>
    </source>
</evidence>
<accession>A0A183L530</accession>
<gene>
    <name evidence="1" type="ORF">SCUD_LOCUS22443</name>
</gene>
<evidence type="ECO:0000313" key="2">
    <source>
        <dbReference type="Proteomes" id="UP000279833"/>
    </source>
</evidence>
<proteinExistence type="predicted"/>
<organism evidence="3">
    <name type="scientific">Schistosoma curassoni</name>
    <dbReference type="NCBI Taxonomy" id="6186"/>
    <lineage>
        <taxon>Eukaryota</taxon>
        <taxon>Metazoa</taxon>
        <taxon>Spiralia</taxon>
        <taxon>Lophotrochozoa</taxon>
        <taxon>Platyhelminthes</taxon>
        <taxon>Trematoda</taxon>
        <taxon>Digenea</taxon>
        <taxon>Strigeidida</taxon>
        <taxon>Schistosomatoidea</taxon>
        <taxon>Schistosomatidae</taxon>
        <taxon>Schistosoma</taxon>
    </lineage>
</organism>
<reference evidence="3" key="1">
    <citation type="submission" date="2016-06" db="UniProtKB">
        <authorList>
            <consortium name="WormBaseParasite"/>
        </authorList>
    </citation>
    <scope>IDENTIFICATION</scope>
</reference>
<evidence type="ECO:0000313" key="3">
    <source>
        <dbReference type="WBParaSite" id="SCUD_0002244601-mRNA-1"/>
    </source>
</evidence>
<protein>
    <submittedName>
        <fullName evidence="3">Orphan protein</fullName>
    </submittedName>
</protein>
<dbReference type="WBParaSite" id="SCUD_0002244601-mRNA-1">
    <property type="protein sequence ID" value="SCUD_0002244601-mRNA-1"/>
    <property type="gene ID" value="SCUD_0002244601"/>
</dbReference>
<reference evidence="1 2" key="2">
    <citation type="submission" date="2018-11" db="EMBL/GenBank/DDBJ databases">
        <authorList>
            <consortium name="Pathogen Informatics"/>
        </authorList>
    </citation>
    <scope>NUCLEOTIDE SEQUENCE [LARGE SCALE GENOMIC DNA]</scope>
    <source>
        <strain evidence="1">Dakar</strain>
        <strain evidence="2">Dakar, Senegal</strain>
    </source>
</reference>
<name>A0A183L530_9TREM</name>
<dbReference type="AlphaFoldDB" id="A0A183L530"/>